<dbReference type="PRINTS" id="PR00024">
    <property type="entry name" value="HOMEOBOX"/>
</dbReference>
<evidence type="ECO:0000313" key="9">
    <source>
        <dbReference type="EMBL" id="KAL1506429.1"/>
    </source>
</evidence>
<keyword evidence="10" id="KW-1185">Reference proteome</keyword>
<comment type="caution">
    <text evidence="9">The sequence shown here is derived from an EMBL/GenBank/DDBJ whole genome shotgun (WGS) entry which is preliminary data.</text>
</comment>
<feature type="region of interest" description="Disordered" evidence="7">
    <location>
        <begin position="84"/>
        <end position="137"/>
    </location>
</feature>
<evidence type="ECO:0000256" key="3">
    <source>
        <dbReference type="ARBA" id="ARBA00023155"/>
    </source>
</evidence>
<evidence type="ECO:0000256" key="2">
    <source>
        <dbReference type="ARBA" id="ARBA00023125"/>
    </source>
</evidence>
<name>A0ABD1F3B0_HYPHA</name>
<evidence type="ECO:0000256" key="4">
    <source>
        <dbReference type="ARBA" id="ARBA00023242"/>
    </source>
</evidence>
<dbReference type="GO" id="GO:0003677">
    <property type="term" value="F:DNA binding"/>
    <property type="evidence" value="ECO:0007669"/>
    <property type="project" value="UniProtKB-UniRule"/>
</dbReference>
<dbReference type="InterPro" id="IPR009057">
    <property type="entry name" value="Homeodomain-like_sf"/>
</dbReference>
<feature type="compositionally biased region" description="Polar residues" evidence="7">
    <location>
        <begin position="100"/>
        <end position="132"/>
    </location>
</feature>
<dbReference type="SMART" id="SM00389">
    <property type="entry name" value="HOX"/>
    <property type="match status" value="1"/>
</dbReference>
<evidence type="ECO:0000313" key="10">
    <source>
        <dbReference type="Proteomes" id="UP001566132"/>
    </source>
</evidence>
<sequence>MERTNISRNFLMDTLLENSDSNKVSRVRPQTAPFRPNFPMVLPYPPDYMNNYMSFLPWITAQQFYANTPPVRPVPLLPPVVSQSITPAPSTPSSSHSDNGHFSPTGDISPNSSRESTPSPQRSCSRNSPTFESSEKNSTCKRIRTAFTANQLLNLEKEFATNKYLSRLRRIEIANCLRLSEKQVKIWFQNRRVKHKKDLEDIQGRHLSRTQSERCSNCDNCTRNGNIRGQSTSCEDIDIVNT</sequence>
<dbReference type="InterPro" id="IPR017970">
    <property type="entry name" value="Homeobox_CS"/>
</dbReference>
<dbReference type="PROSITE" id="PS50071">
    <property type="entry name" value="HOMEOBOX_2"/>
    <property type="match status" value="1"/>
</dbReference>
<dbReference type="InterPro" id="IPR001356">
    <property type="entry name" value="HD"/>
</dbReference>
<dbReference type="Proteomes" id="UP001566132">
    <property type="component" value="Unassembled WGS sequence"/>
</dbReference>
<accession>A0ABD1F3B0</accession>
<dbReference type="CDD" id="cd00086">
    <property type="entry name" value="homeodomain"/>
    <property type="match status" value="1"/>
</dbReference>
<keyword evidence="2 5" id="KW-0238">DNA-binding</keyword>
<comment type="subcellular location">
    <subcellularLocation>
        <location evidence="1 5 6">Nucleus</location>
    </subcellularLocation>
</comment>
<dbReference type="SUPFAM" id="SSF46689">
    <property type="entry name" value="Homeodomain-like"/>
    <property type="match status" value="1"/>
</dbReference>
<gene>
    <name evidence="9" type="ORF">ABEB36_005800</name>
</gene>
<protein>
    <recommendedName>
        <fullName evidence="8">Homeobox domain-containing protein</fullName>
    </recommendedName>
</protein>
<proteinExistence type="predicted"/>
<dbReference type="InterPro" id="IPR020479">
    <property type="entry name" value="HD_metazoa"/>
</dbReference>
<dbReference type="PROSITE" id="PS00027">
    <property type="entry name" value="HOMEOBOX_1"/>
    <property type="match status" value="1"/>
</dbReference>
<evidence type="ECO:0000256" key="1">
    <source>
        <dbReference type="ARBA" id="ARBA00004123"/>
    </source>
</evidence>
<dbReference type="PANTHER" id="PTHR45664">
    <property type="entry name" value="PROTEIN ZERKNUELLT 1-RELATED"/>
    <property type="match status" value="1"/>
</dbReference>
<feature type="domain" description="Homeobox" evidence="8">
    <location>
        <begin position="138"/>
        <end position="198"/>
    </location>
</feature>
<organism evidence="9 10">
    <name type="scientific">Hypothenemus hampei</name>
    <name type="common">Coffee berry borer</name>
    <dbReference type="NCBI Taxonomy" id="57062"/>
    <lineage>
        <taxon>Eukaryota</taxon>
        <taxon>Metazoa</taxon>
        <taxon>Ecdysozoa</taxon>
        <taxon>Arthropoda</taxon>
        <taxon>Hexapoda</taxon>
        <taxon>Insecta</taxon>
        <taxon>Pterygota</taxon>
        <taxon>Neoptera</taxon>
        <taxon>Endopterygota</taxon>
        <taxon>Coleoptera</taxon>
        <taxon>Polyphaga</taxon>
        <taxon>Cucujiformia</taxon>
        <taxon>Curculionidae</taxon>
        <taxon>Scolytinae</taxon>
        <taxon>Hypothenemus</taxon>
    </lineage>
</organism>
<dbReference type="Pfam" id="PF00046">
    <property type="entry name" value="Homeodomain"/>
    <property type="match status" value="1"/>
</dbReference>
<feature type="compositionally biased region" description="Low complexity" evidence="7">
    <location>
        <begin position="84"/>
        <end position="97"/>
    </location>
</feature>
<evidence type="ECO:0000256" key="5">
    <source>
        <dbReference type="PROSITE-ProRule" id="PRU00108"/>
    </source>
</evidence>
<keyword evidence="3 5" id="KW-0371">Homeobox</keyword>
<dbReference type="Gene3D" id="1.10.10.60">
    <property type="entry name" value="Homeodomain-like"/>
    <property type="match status" value="1"/>
</dbReference>
<keyword evidence="4 5" id="KW-0539">Nucleus</keyword>
<feature type="DNA-binding region" description="Homeobox" evidence="5">
    <location>
        <begin position="140"/>
        <end position="199"/>
    </location>
</feature>
<dbReference type="EMBL" id="JBDJPC010000004">
    <property type="protein sequence ID" value="KAL1506429.1"/>
    <property type="molecule type" value="Genomic_DNA"/>
</dbReference>
<evidence type="ECO:0000256" key="6">
    <source>
        <dbReference type="RuleBase" id="RU000682"/>
    </source>
</evidence>
<dbReference type="GO" id="GO:0005634">
    <property type="term" value="C:nucleus"/>
    <property type="evidence" value="ECO:0007669"/>
    <property type="project" value="UniProtKB-SubCell"/>
</dbReference>
<dbReference type="AlphaFoldDB" id="A0ABD1F3B0"/>
<dbReference type="PANTHER" id="PTHR45664:SF20">
    <property type="entry name" value="AGAP001560-PA"/>
    <property type="match status" value="1"/>
</dbReference>
<evidence type="ECO:0000259" key="8">
    <source>
        <dbReference type="PROSITE" id="PS50071"/>
    </source>
</evidence>
<reference evidence="9 10" key="1">
    <citation type="submission" date="2024-05" db="EMBL/GenBank/DDBJ databases">
        <title>Genetic variation in Jamaican populations of the coffee berry borer (Hypothenemus hampei).</title>
        <authorList>
            <person name="Errbii M."/>
            <person name="Myrie A."/>
        </authorList>
    </citation>
    <scope>NUCLEOTIDE SEQUENCE [LARGE SCALE GENOMIC DNA]</scope>
    <source>
        <strain evidence="9">JA-Hopewell-2020-01-JO</strain>
        <tissue evidence="9">Whole body</tissue>
    </source>
</reference>
<evidence type="ECO:0000256" key="7">
    <source>
        <dbReference type="SAM" id="MobiDB-lite"/>
    </source>
</evidence>